<evidence type="ECO:0000256" key="2">
    <source>
        <dbReference type="ARBA" id="ARBA00022723"/>
    </source>
</evidence>
<evidence type="ECO:0000259" key="12">
    <source>
        <dbReference type="PROSITE" id="PS51000"/>
    </source>
</evidence>
<dbReference type="PROSITE" id="PS51000">
    <property type="entry name" value="HTH_DEOR_2"/>
    <property type="match status" value="1"/>
</dbReference>
<proteinExistence type="inferred from homology"/>
<keyword evidence="8" id="KW-0805">Transcription regulation</keyword>
<dbReference type="PRINTS" id="PR00990">
    <property type="entry name" value="RIBOKINASE"/>
</dbReference>
<organism evidence="13 14">
    <name type="scientific">Morganella morganii</name>
    <name type="common">Proteus morganii</name>
    <dbReference type="NCBI Taxonomy" id="582"/>
    <lineage>
        <taxon>Bacteria</taxon>
        <taxon>Pseudomonadati</taxon>
        <taxon>Pseudomonadota</taxon>
        <taxon>Gammaproteobacteria</taxon>
        <taxon>Enterobacterales</taxon>
        <taxon>Morganellaceae</taxon>
        <taxon>Morganella</taxon>
    </lineage>
</organism>
<dbReference type="SUPFAM" id="SSF53613">
    <property type="entry name" value="Ribokinase-like"/>
    <property type="match status" value="1"/>
</dbReference>
<keyword evidence="9" id="KW-0804">Transcription</keyword>
<comment type="cofactor">
    <cofactor evidence="11">
        <name>Mg(2+)</name>
        <dbReference type="ChEBI" id="CHEBI:18420"/>
    </cofactor>
    <text evidence="11">Requires a divalent cation, most likely magnesium in vivo, as an electrophilic catalyst to aid phosphoryl group transfer. It is the chelate of the metal and the nucleotide that is the actual substrate.</text>
</comment>
<evidence type="ECO:0000256" key="8">
    <source>
        <dbReference type="ARBA" id="ARBA00023015"/>
    </source>
</evidence>
<protein>
    <recommendedName>
        <fullName evidence="11">Ribokinase</fullName>
        <shortName evidence="11">RK</shortName>
        <ecNumber evidence="11">2.7.1.15</ecNumber>
    </recommendedName>
</protein>
<dbReference type="Proteomes" id="UP000244682">
    <property type="component" value="Chromosome"/>
</dbReference>
<sequence>MRNCMKKKNSLAFIRERLIKNNVIYVKELSALLHVSERTIRRYIDELQLSGVAVKFHGGVKLQKIEAGDVIKRTINETRVFNIEGEKKNRGKRHEDKCLLYILGSFNLDVVTEVERFPSVGETIRAISTGFYPGGKGANQAAAASEINSRVHLFVKVGDDSFGADAEKYFSTTKTGTYTLIKDISVKTGSALVMLESLTGNNRIIIDQGANATITKAEILSDINNLKSAKVFLTQLENNIDITRFAIDIAKMCGCYVILNPAPYSENIMSHLSSVDLLTPNGTEAELISDIKISDLHSAEQAIRVIHSLGVKEIVMTLGDNGALYFNGTTMKHYRAINASVVDTSGAGDAFTGSLAAGLVEGRSMDEAIKFAVAYASLAVERKGASSMPSANSVGIRLKKDCM</sequence>
<evidence type="ECO:0000256" key="5">
    <source>
        <dbReference type="ARBA" id="ARBA00022840"/>
    </source>
</evidence>
<gene>
    <name evidence="11" type="primary">rbsK</name>
    <name evidence="13" type="ORF">AM380_17455</name>
</gene>
<feature type="binding site" evidence="11">
    <location>
        <position position="379"/>
    </location>
    <ligand>
        <name>K(+)</name>
        <dbReference type="ChEBI" id="CHEBI:29103"/>
    </ligand>
</feature>
<evidence type="ECO:0000256" key="3">
    <source>
        <dbReference type="ARBA" id="ARBA00022741"/>
    </source>
</evidence>
<name>A0AAU8ZSR7_MORMO</name>
<comment type="activity regulation">
    <text evidence="11">Activated by a monovalent cation that binds near, but not in, the active site. The most likely occupant of the site in vivo is potassium. Ion binding induces a conformational change that may alter substrate affinity.</text>
</comment>
<dbReference type="InterPro" id="IPR036388">
    <property type="entry name" value="WH-like_DNA-bd_sf"/>
</dbReference>
<feature type="binding site" evidence="11">
    <location>
        <begin position="348"/>
        <end position="349"/>
    </location>
    <ligand>
        <name>ATP</name>
        <dbReference type="ChEBI" id="CHEBI:30616"/>
    </ligand>
</feature>
<dbReference type="GO" id="GO:0003700">
    <property type="term" value="F:DNA-binding transcription factor activity"/>
    <property type="evidence" value="ECO:0007669"/>
    <property type="project" value="InterPro"/>
</dbReference>
<dbReference type="AlphaFoldDB" id="A0AAU8ZSR7"/>
<comment type="subunit">
    <text evidence="11">Homodimer.</text>
</comment>
<evidence type="ECO:0000313" key="14">
    <source>
        <dbReference type="Proteomes" id="UP000244682"/>
    </source>
</evidence>
<feature type="binding site" evidence="11">
    <location>
        <position position="384"/>
    </location>
    <ligand>
        <name>K(+)</name>
        <dbReference type="ChEBI" id="CHEBI:29103"/>
    </ligand>
</feature>
<comment type="pathway">
    <text evidence="11">Carbohydrate metabolism; D-ribose degradation; D-ribose 5-phosphate from beta-D-ribopyranose: step 2/2.</text>
</comment>
<feature type="binding site" evidence="11">
    <location>
        <position position="343"/>
    </location>
    <ligand>
        <name>K(+)</name>
        <dbReference type="ChEBI" id="CHEBI:29103"/>
    </ligand>
</feature>
<keyword evidence="11" id="KW-0963">Cytoplasm</keyword>
<dbReference type="SMART" id="SM00420">
    <property type="entry name" value="HTH_DEOR"/>
    <property type="match status" value="1"/>
</dbReference>
<evidence type="ECO:0000256" key="9">
    <source>
        <dbReference type="ARBA" id="ARBA00023163"/>
    </source>
</evidence>
<feature type="active site" description="Proton acceptor" evidence="11">
    <location>
        <position position="349"/>
    </location>
</feature>
<dbReference type="SUPFAM" id="SSF46785">
    <property type="entry name" value="Winged helix' DNA-binding domain"/>
    <property type="match status" value="1"/>
</dbReference>
<evidence type="ECO:0000256" key="10">
    <source>
        <dbReference type="ARBA" id="ARBA00023277"/>
    </source>
</evidence>
<keyword evidence="5 11" id="KW-0067">ATP-binding</keyword>
<dbReference type="Gene3D" id="1.10.10.10">
    <property type="entry name" value="Winged helix-like DNA-binding domain superfamily/Winged helix DNA-binding domain"/>
    <property type="match status" value="1"/>
</dbReference>
<keyword evidence="4 11" id="KW-0418">Kinase</keyword>
<feature type="binding site" evidence="11">
    <location>
        <position position="345"/>
    </location>
    <ligand>
        <name>K(+)</name>
        <dbReference type="ChEBI" id="CHEBI:29103"/>
    </ligand>
</feature>
<comment type="catalytic activity">
    <reaction evidence="11">
        <text>D-ribose + ATP = D-ribose 5-phosphate + ADP + H(+)</text>
        <dbReference type="Rhea" id="RHEA:13697"/>
        <dbReference type="ChEBI" id="CHEBI:15378"/>
        <dbReference type="ChEBI" id="CHEBI:30616"/>
        <dbReference type="ChEBI" id="CHEBI:47013"/>
        <dbReference type="ChEBI" id="CHEBI:78346"/>
        <dbReference type="ChEBI" id="CHEBI:456216"/>
        <dbReference type="EC" id="2.7.1.15"/>
    </reaction>
</comment>
<comment type="similarity">
    <text evidence="11">Belongs to the carbohydrate kinase PfkB family. Ribokinase subfamily.</text>
</comment>
<evidence type="ECO:0000256" key="1">
    <source>
        <dbReference type="ARBA" id="ARBA00022679"/>
    </source>
</evidence>
<dbReference type="InterPro" id="IPR029056">
    <property type="entry name" value="Ribokinase-like"/>
</dbReference>
<dbReference type="GO" id="GO:0005829">
    <property type="term" value="C:cytosol"/>
    <property type="evidence" value="ECO:0007669"/>
    <property type="project" value="TreeGrafter"/>
</dbReference>
<dbReference type="PRINTS" id="PR00037">
    <property type="entry name" value="HTHLACR"/>
</dbReference>
<dbReference type="GO" id="GO:0019303">
    <property type="term" value="P:D-ribose catabolic process"/>
    <property type="evidence" value="ECO:0007669"/>
    <property type="project" value="UniProtKB-UniRule"/>
</dbReference>
<dbReference type="InterPro" id="IPR002139">
    <property type="entry name" value="Ribo/fructo_kinase"/>
</dbReference>
<keyword evidence="7 11" id="KW-0630">Potassium</keyword>
<feature type="binding site" evidence="11">
    <location>
        <begin position="107"/>
        <end position="109"/>
    </location>
    <ligand>
        <name>substrate</name>
    </ligand>
</feature>
<comment type="caution">
    <text evidence="11">Lacks conserved residue(s) required for the propagation of feature annotation.</text>
</comment>
<feature type="binding site" evidence="11">
    <location>
        <position position="349"/>
    </location>
    <ligand>
        <name>substrate</name>
    </ligand>
</feature>
<dbReference type="PANTHER" id="PTHR10584">
    <property type="entry name" value="SUGAR KINASE"/>
    <property type="match status" value="1"/>
</dbReference>
<comment type="function">
    <text evidence="11">Catalyzes the phosphorylation of ribose at O-5 in a reaction requiring ATP and magnesium. The resulting D-ribose-5-phosphate can then be used either for sythesis of nucleotides, histidine, and tryptophan, or as a component of the pentose phosphate pathway.</text>
</comment>
<keyword evidence="3 11" id="KW-0547">Nucleotide-binding</keyword>
<evidence type="ECO:0000256" key="11">
    <source>
        <dbReference type="HAMAP-Rule" id="MF_01987"/>
    </source>
</evidence>
<keyword evidence="2 11" id="KW-0479">Metal-binding</keyword>
<dbReference type="GO" id="GO:0005524">
    <property type="term" value="F:ATP binding"/>
    <property type="evidence" value="ECO:0007669"/>
    <property type="project" value="UniProtKB-UniRule"/>
</dbReference>
<feature type="domain" description="HTH deoR-type" evidence="12">
    <location>
        <begin position="7"/>
        <end position="62"/>
    </location>
</feature>
<feature type="binding site" evidence="11">
    <location>
        <position position="237"/>
    </location>
    <ligand>
        <name>substrate</name>
    </ligand>
</feature>
<accession>A0AAU8ZSR7</accession>
<dbReference type="PANTHER" id="PTHR10584:SF166">
    <property type="entry name" value="RIBOKINASE"/>
    <property type="match status" value="1"/>
</dbReference>
<feature type="binding site" evidence="11">
    <location>
        <begin position="135"/>
        <end position="139"/>
    </location>
    <ligand>
        <name>substrate</name>
    </ligand>
</feature>
<dbReference type="GO" id="GO:0046872">
    <property type="term" value="F:metal ion binding"/>
    <property type="evidence" value="ECO:0007669"/>
    <property type="project" value="UniProtKB-KW"/>
</dbReference>
<dbReference type="Pfam" id="PF08220">
    <property type="entry name" value="HTH_DeoR"/>
    <property type="match status" value="1"/>
</dbReference>
<evidence type="ECO:0000313" key="13">
    <source>
        <dbReference type="EMBL" id="AWC95292.1"/>
    </source>
</evidence>
<dbReference type="InterPro" id="IPR036390">
    <property type="entry name" value="WH_DNA-bd_sf"/>
</dbReference>
<dbReference type="InterPro" id="IPR001034">
    <property type="entry name" value="DeoR_HTH"/>
</dbReference>
<evidence type="ECO:0000256" key="4">
    <source>
        <dbReference type="ARBA" id="ARBA00022777"/>
    </source>
</evidence>
<reference evidence="13 14" key="1">
    <citation type="submission" date="2018-04" db="EMBL/GenBank/DDBJ databases">
        <title>Whole genome sequencing of Morganella morganii AR_0133.</title>
        <authorList>
            <person name="Conlan S."/>
            <person name="Thomas P.J."/>
            <person name="Mullikin J."/>
            <person name="Frank K.M."/>
            <person name="Segre J.A."/>
        </authorList>
    </citation>
    <scope>NUCLEOTIDE SEQUENCE [LARGE SCALE GENOMIC DNA]</scope>
    <source>
        <strain evidence="13 14">AR_0133</strain>
    </source>
</reference>
<keyword evidence="1 11" id="KW-0808">Transferase</keyword>
<feature type="binding site" evidence="11">
    <location>
        <position position="281"/>
    </location>
    <ligand>
        <name>ATP</name>
        <dbReference type="ChEBI" id="CHEBI:30616"/>
    </ligand>
</feature>
<dbReference type="Pfam" id="PF00294">
    <property type="entry name" value="PfkB"/>
    <property type="match status" value="1"/>
</dbReference>
<comment type="subcellular location">
    <subcellularLocation>
        <location evidence="11">Cytoplasm</location>
    </subcellularLocation>
</comment>
<dbReference type="InterPro" id="IPR011877">
    <property type="entry name" value="Ribokinase"/>
</dbReference>
<feature type="binding site" evidence="11">
    <location>
        <position position="382"/>
    </location>
    <ligand>
        <name>K(+)</name>
        <dbReference type="ChEBI" id="CHEBI:29103"/>
    </ligand>
</feature>
<evidence type="ECO:0000256" key="6">
    <source>
        <dbReference type="ARBA" id="ARBA00022842"/>
    </source>
</evidence>
<dbReference type="GO" id="GO:0004747">
    <property type="term" value="F:ribokinase activity"/>
    <property type="evidence" value="ECO:0007669"/>
    <property type="project" value="UniProtKB-UniRule"/>
</dbReference>
<feature type="binding site" evidence="11">
    <location>
        <begin position="317"/>
        <end position="322"/>
    </location>
    <ligand>
        <name>ATP</name>
        <dbReference type="ChEBI" id="CHEBI:30616"/>
    </ligand>
</feature>
<dbReference type="Gene3D" id="3.40.1190.20">
    <property type="match status" value="1"/>
</dbReference>
<dbReference type="HAMAP" id="MF_01987">
    <property type="entry name" value="Ribokinase"/>
    <property type="match status" value="1"/>
</dbReference>
<evidence type="ECO:0000256" key="7">
    <source>
        <dbReference type="ARBA" id="ARBA00022958"/>
    </source>
</evidence>
<dbReference type="CDD" id="cd01174">
    <property type="entry name" value="ribokinase"/>
    <property type="match status" value="1"/>
</dbReference>
<dbReference type="InterPro" id="IPR011611">
    <property type="entry name" value="PfkB_dom"/>
</dbReference>
<dbReference type="EMBL" id="CP028956">
    <property type="protein sequence ID" value="AWC95292.1"/>
    <property type="molecule type" value="Genomic_DNA"/>
</dbReference>
<dbReference type="EC" id="2.7.1.15" evidence="11"/>
<keyword evidence="6 11" id="KW-0460">Magnesium</keyword>
<keyword evidence="10 11" id="KW-0119">Carbohydrate metabolism</keyword>